<evidence type="ECO:0000256" key="8">
    <source>
        <dbReference type="ARBA" id="ARBA00022737"/>
    </source>
</evidence>
<evidence type="ECO:0000313" key="13">
    <source>
        <dbReference type="EMBL" id="ENY72548.1"/>
    </source>
</evidence>
<dbReference type="GO" id="GO:0015888">
    <property type="term" value="P:thiamine transport"/>
    <property type="evidence" value="ECO:0007669"/>
    <property type="project" value="InterPro"/>
</dbReference>
<evidence type="ECO:0000256" key="9">
    <source>
        <dbReference type="ARBA" id="ARBA00022989"/>
    </source>
</evidence>
<gene>
    <name evidence="13" type="ORF">G114_07094</name>
</gene>
<dbReference type="PANTHER" id="PTHR30183:SF9">
    <property type="entry name" value="THIAMINE TRANSPORT SYSTEM PERMEASE PROTEIN THIP"/>
    <property type="match status" value="1"/>
</dbReference>
<evidence type="ECO:0000256" key="7">
    <source>
        <dbReference type="ARBA" id="ARBA00022692"/>
    </source>
</evidence>
<dbReference type="PANTHER" id="PTHR30183">
    <property type="entry name" value="MOLYBDENUM TRANSPORT SYSTEM PERMEASE PROTEIN MODB"/>
    <property type="match status" value="1"/>
</dbReference>
<dbReference type="Pfam" id="PF00528">
    <property type="entry name" value="BPD_transp_1"/>
    <property type="match status" value="1"/>
</dbReference>
<evidence type="ECO:0000313" key="14">
    <source>
        <dbReference type="Proteomes" id="UP000023775"/>
    </source>
</evidence>
<dbReference type="EMBL" id="APVG01000014">
    <property type="protein sequence ID" value="ENY72548.1"/>
    <property type="molecule type" value="Genomic_DNA"/>
</dbReference>
<dbReference type="PATRIC" id="fig|1268237.3.peg.1398"/>
<sequence length="540" mass="58683">MVAGRHPLMRRLWWLPGSLSGSLILLLGLAPLGALLWQAGELTPLALLQDPYLRHVLIFSLSQAALSTVLSLGLAIPLARALSRRHFPGRHLLIKLFGLSLVLPVIIAIFGIVTVHGQQGWIASLLRHAGIEVGNYLYGLTGILLAHVFFNMPLAARLLLQAIEGIPDSSWRLASQLGLNSGQLLRVLEWPVMRAHLPGLASLIFMLCFTSFTTVLALGGGPKSTTLEVAIYQALRLDFDLATAGSLALLQLILSGLILWGQHKLQRSTPSRIAPGRRAERPDRHHWQTRLCDTLTLALAIGIFLPPLLAIIGAGLNPELLTSLASERLWQATLLSLQIALLAGLLALLLGGGLLLTSRHLKLRRRERRHAALWEASGSLILMLPAVVMSTGLFILFMPWVDVFAIAPWLVILVNALMALPYVIRTLSGPMQLVARQYDRLGDSLGVLGWSRLRLIEWPLLRRPMALALALAMTLSLGDLGAIALFGSSEMATLPWLLYQQLGSYQLGPAAATALLLLLLCLALFVLTERVLGGKDAHSG</sequence>
<evidence type="ECO:0000256" key="2">
    <source>
        <dbReference type="ARBA" id="ARBA00011650"/>
    </source>
</evidence>
<dbReference type="InterPro" id="IPR035906">
    <property type="entry name" value="MetI-like_sf"/>
</dbReference>
<feature type="transmembrane region" description="Helical" evidence="11">
    <location>
        <begin position="200"/>
        <end position="221"/>
    </location>
</feature>
<dbReference type="InterPro" id="IPR000515">
    <property type="entry name" value="MetI-like"/>
</dbReference>
<keyword evidence="9 11" id="KW-1133">Transmembrane helix</keyword>
<feature type="transmembrane region" description="Helical" evidence="11">
    <location>
        <begin position="294"/>
        <end position="316"/>
    </location>
</feature>
<feature type="domain" description="ABC transmembrane type-1" evidence="12">
    <location>
        <begin position="333"/>
        <end position="528"/>
    </location>
</feature>
<evidence type="ECO:0000259" key="12">
    <source>
        <dbReference type="PROSITE" id="PS50928"/>
    </source>
</evidence>
<evidence type="ECO:0000256" key="5">
    <source>
        <dbReference type="ARBA" id="ARBA00022475"/>
    </source>
</evidence>
<keyword evidence="8" id="KW-0677">Repeat</keyword>
<feature type="transmembrane region" description="Helical" evidence="11">
    <location>
        <begin position="507"/>
        <end position="527"/>
    </location>
</feature>
<accession>N9VLR1</accession>
<keyword evidence="6" id="KW-0997">Cell inner membrane</keyword>
<evidence type="ECO:0000256" key="3">
    <source>
        <dbReference type="ARBA" id="ARBA00016947"/>
    </source>
</evidence>
<evidence type="ECO:0000256" key="10">
    <source>
        <dbReference type="ARBA" id="ARBA00023136"/>
    </source>
</evidence>
<comment type="subcellular location">
    <subcellularLocation>
        <location evidence="1">Cell inner membrane</location>
        <topology evidence="1">Multi-pass membrane protein</topology>
    </subcellularLocation>
    <subcellularLocation>
        <location evidence="11">Cell membrane</location>
        <topology evidence="11">Multi-pass membrane protein</topology>
    </subcellularLocation>
</comment>
<name>N9VLR1_9GAMM</name>
<evidence type="ECO:0000256" key="4">
    <source>
        <dbReference type="ARBA" id="ARBA00022448"/>
    </source>
</evidence>
<dbReference type="Gene3D" id="1.10.3720.10">
    <property type="entry name" value="MetI-like"/>
    <property type="match status" value="2"/>
</dbReference>
<protein>
    <recommendedName>
        <fullName evidence="3">Thiamine transport system permease protein ThiP</fullName>
    </recommendedName>
</protein>
<feature type="transmembrane region" description="Helical" evidence="11">
    <location>
        <begin position="92"/>
        <end position="116"/>
    </location>
</feature>
<evidence type="ECO:0000256" key="6">
    <source>
        <dbReference type="ARBA" id="ARBA00022519"/>
    </source>
</evidence>
<dbReference type="GO" id="GO:0022857">
    <property type="term" value="F:transmembrane transporter activity"/>
    <property type="evidence" value="ECO:0007669"/>
    <property type="project" value="InterPro"/>
</dbReference>
<keyword evidence="7 11" id="KW-0812">Transmembrane</keyword>
<dbReference type="PROSITE" id="PS50928">
    <property type="entry name" value="ABC_TM1"/>
    <property type="match status" value="2"/>
</dbReference>
<feature type="transmembrane region" description="Helical" evidence="11">
    <location>
        <begin position="336"/>
        <end position="357"/>
    </location>
</feature>
<dbReference type="eggNOG" id="COG1178">
    <property type="taxonomic scope" value="Bacteria"/>
</dbReference>
<reference evidence="13 14" key="1">
    <citation type="journal article" date="2013" name="Genome Announc.">
        <title>Draft Genome Sequence of the Aeromonas diversa Type Strain.</title>
        <authorList>
            <person name="Farfan M."/>
            <person name="Spataro N."/>
            <person name="Sanglas A."/>
            <person name="Albarral V."/>
            <person name="Loren J.G."/>
            <person name="Bosch E."/>
            <person name="Fuste M.C."/>
        </authorList>
    </citation>
    <scope>NUCLEOTIDE SEQUENCE [LARGE SCALE GENOMIC DNA]</scope>
    <source>
        <strain evidence="13 14">2478-85</strain>
    </source>
</reference>
<organism evidence="13 14">
    <name type="scientific">Aeromonas diversa CDC 2478-85</name>
    <dbReference type="NCBI Taxonomy" id="1268237"/>
    <lineage>
        <taxon>Bacteria</taxon>
        <taxon>Pseudomonadati</taxon>
        <taxon>Pseudomonadota</taxon>
        <taxon>Gammaproteobacteria</taxon>
        <taxon>Aeromonadales</taxon>
        <taxon>Aeromonadaceae</taxon>
        <taxon>Aeromonas</taxon>
    </lineage>
</organism>
<dbReference type="NCBIfam" id="TIGR01253">
    <property type="entry name" value="thiP"/>
    <property type="match status" value="1"/>
</dbReference>
<dbReference type="InterPro" id="IPR005947">
    <property type="entry name" value="ThiP_ABC_transpt"/>
</dbReference>
<dbReference type="AlphaFoldDB" id="N9VLR1"/>
<feature type="transmembrane region" description="Helical" evidence="11">
    <location>
        <begin position="241"/>
        <end position="260"/>
    </location>
</feature>
<feature type="domain" description="ABC transmembrane type-1" evidence="12">
    <location>
        <begin position="57"/>
        <end position="260"/>
    </location>
</feature>
<evidence type="ECO:0000256" key="11">
    <source>
        <dbReference type="RuleBase" id="RU363032"/>
    </source>
</evidence>
<proteinExistence type="inferred from homology"/>
<feature type="transmembrane region" description="Helical" evidence="11">
    <location>
        <begin position="12"/>
        <end position="37"/>
    </location>
</feature>
<feature type="transmembrane region" description="Helical" evidence="11">
    <location>
        <begin position="136"/>
        <end position="160"/>
    </location>
</feature>
<dbReference type="GO" id="GO:0005886">
    <property type="term" value="C:plasma membrane"/>
    <property type="evidence" value="ECO:0007669"/>
    <property type="project" value="UniProtKB-SubCell"/>
</dbReference>
<keyword evidence="10 11" id="KW-0472">Membrane</keyword>
<dbReference type="CDD" id="cd06261">
    <property type="entry name" value="TM_PBP2"/>
    <property type="match status" value="2"/>
</dbReference>
<feature type="transmembrane region" description="Helical" evidence="11">
    <location>
        <begin position="378"/>
        <end position="400"/>
    </location>
</feature>
<keyword evidence="5" id="KW-1003">Cell membrane</keyword>
<feature type="transmembrane region" description="Helical" evidence="11">
    <location>
        <begin position="57"/>
        <end position="80"/>
    </location>
</feature>
<dbReference type="Proteomes" id="UP000023775">
    <property type="component" value="Unassembled WGS sequence"/>
</dbReference>
<comment type="caution">
    <text evidence="13">The sequence shown here is derived from an EMBL/GenBank/DDBJ whole genome shotgun (WGS) entry which is preliminary data.</text>
</comment>
<evidence type="ECO:0000256" key="1">
    <source>
        <dbReference type="ARBA" id="ARBA00004429"/>
    </source>
</evidence>
<keyword evidence="14" id="KW-1185">Reference proteome</keyword>
<comment type="subunit">
    <text evidence="2">The complex is composed of two ATP-binding proteins (ThiQ), two transmembrane proteins (ThiP) and a solute-binding protein (ThiB).</text>
</comment>
<keyword evidence="4 11" id="KW-0813">Transport</keyword>
<feature type="transmembrane region" description="Helical" evidence="11">
    <location>
        <begin position="466"/>
        <end position="487"/>
    </location>
</feature>
<feature type="transmembrane region" description="Helical" evidence="11">
    <location>
        <begin position="406"/>
        <end position="424"/>
    </location>
</feature>
<dbReference type="SUPFAM" id="SSF161098">
    <property type="entry name" value="MetI-like"/>
    <property type="match status" value="2"/>
</dbReference>
<comment type="similarity">
    <text evidence="11">Belongs to the binding-protein-dependent transport system permease family.</text>
</comment>